<keyword evidence="14" id="KW-1185">Reference proteome</keyword>
<evidence type="ECO:0000256" key="10">
    <source>
        <dbReference type="SAM" id="MobiDB-lite"/>
    </source>
</evidence>
<feature type="coiled-coil region" evidence="9">
    <location>
        <begin position="120"/>
        <end position="154"/>
    </location>
</feature>
<evidence type="ECO:0000256" key="8">
    <source>
        <dbReference type="ARBA" id="ARBA00031344"/>
    </source>
</evidence>
<dbReference type="PANTHER" id="PTHR12961">
    <property type="entry name" value="CONSERVED OLIGOMERIC GOLGI COMPLEX COMPONENT 2"/>
    <property type="match status" value="1"/>
</dbReference>
<dbReference type="InterPro" id="IPR009316">
    <property type="entry name" value="COG2"/>
</dbReference>
<gene>
    <name evidence="13" type="ORF">I316_00242</name>
</gene>
<protein>
    <recommendedName>
        <fullName evidence="3">Conserved oligomeric Golgi complex subunit 2</fullName>
    </recommendedName>
    <alternativeName>
        <fullName evidence="8">Component of oligomeric Golgi complex 2</fullName>
    </alternativeName>
</protein>
<feature type="domain" description="COG complex component COG2 C-terminal" evidence="12">
    <location>
        <begin position="429"/>
        <end position="750"/>
    </location>
</feature>
<keyword evidence="9" id="KW-0175">Coiled coil</keyword>
<dbReference type="Pfam" id="PF06148">
    <property type="entry name" value="COG2_N"/>
    <property type="match status" value="1"/>
</dbReference>
<keyword evidence="5" id="KW-0653">Protein transport</keyword>
<feature type="domain" description="Conserved oligomeric Golgi complex subunit 2 N-terminal" evidence="11">
    <location>
        <begin position="45"/>
        <end position="116"/>
    </location>
</feature>
<reference evidence="14" key="2">
    <citation type="submission" date="2013-12" db="EMBL/GenBank/DDBJ databases">
        <title>Evolution of pathogenesis and genome organization in the Tremellales.</title>
        <authorList>
            <person name="Cuomo C."/>
            <person name="Litvintseva A."/>
            <person name="Heitman J."/>
            <person name="Chen Y."/>
            <person name="Sun S."/>
            <person name="Springer D."/>
            <person name="Dromer F."/>
            <person name="Young S."/>
            <person name="Zeng Q."/>
            <person name="Chapman S."/>
            <person name="Gujja S."/>
            <person name="Saif S."/>
            <person name="Birren B."/>
        </authorList>
    </citation>
    <scope>NUCLEOTIDE SEQUENCE [LARGE SCALE GENOMIC DNA]</scope>
    <source>
        <strain evidence="14">BCC8398</strain>
    </source>
</reference>
<dbReference type="InterPro" id="IPR024603">
    <property type="entry name" value="COG_complex_COG2_C"/>
</dbReference>
<dbReference type="InterPro" id="IPR024602">
    <property type="entry name" value="COG_su2_N"/>
</dbReference>
<dbReference type="GO" id="GO:0017119">
    <property type="term" value="C:Golgi transport complex"/>
    <property type="evidence" value="ECO:0007669"/>
    <property type="project" value="TreeGrafter"/>
</dbReference>
<dbReference type="STRING" id="1296120.A0A1B9H435"/>
<dbReference type="EMBL" id="KI669492">
    <property type="protein sequence ID" value="OCF38018.1"/>
    <property type="molecule type" value="Genomic_DNA"/>
</dbReference>
<feature type="region of interest" description="Disordered" evidence="10">
    <location>
        <begin position="1"/>
        <end position="41"/>
    </location>
</feature>
<evidence type="ECO:0000313" key="13">
    <source>
        <dbReference type="EMBL" id="OCF38018.1"/>
    </source>
</evidence>
<dbReference type="GO" id="GO:0007030">
    <property type="term" value="P:Golgi organization"/>
    <property type="evidence" value="ECO:0007669"/>
    <property type="project" value="InterPro"/>
</dbReference>
<comment type="similarity">
    <text evidence="2">Belongs to the COG2 family.</text>
</comment>
<proteinExistence type="inferred from homology"/>
<accession>A0A1B9H435</accession>
<feature type="compositionally biased region" description="Polar residues" evidence="10">
    <location>
        <begin position="1"/>
        <end position="13"/>
    </location>
</feature>
<evidence type="ECO:0000256" key="7">
    <source>
        <dbReference type="ARBA" id="ARBA00023136"/>
    </source>
</evidence>
<evidence type="ECO:0000256" key="1">
    <source>
        <dbReference type="ARBA" id="ARBA00004395"/>
    </source>
</evidence>
<evidence type="ECO:0000256" key="4">
    <source>
        <dbReference type="ARBA" id="ARBA00022448"/>
    </source>
</evidence>
<evidence type="ECO:0000256" key="2">
    <source>
        <dbReference type="ARBA" id="ARBA00007603"/>
    </source>
</evidence>
<feature type="region of interest" description="Disordered" evidence="10">
    <location>
        <begin position="177"/>
        <end position="196"/>
    </location>
</feature>
<evidence type="ECO:0000256" key="5">
    <source>
        <dbReference type="ARBA" id="ARBA00022927"/>
    </source>
</evidence>
<sequence>MADATTLSSTAVTHSLEPPPALSPRASTSSSPGHSLDLPSLQPLSHSHPLLSSENFDADLFLLSRIHIPLEELRGELRGYLGELREELVRLINEDYEEFISLGTGLRGEENRLRRLGGPLNQVKSEVQSVRDVLAEHQGRVQSKLDERAAMREEKALLDLLQRLFDTLSRAEALLDQKPDDDHGHGQGSAHDQTSNAKLVTRVAGEYTQVVYLANKARLEGCRIVEVVQERVENIKSRLSRDLSALLSAELEDPKVPRLKSCLKTYELIEGWAEAEEVFRGVVKDFCSTTITPTALTVPTTPTAPQTPHATLNPLLSSSQARLKSGSDTPLASLYNRILSQVEIWSPLLQVSEDISDRFDFYSNVIWPEIADALVQKLGSTIFAAGRPDELHKHYTTTHDFITQLESLAPSARNVHLMRSSASYESFERRWQLPVYFQLRWKEIVGTYEANLAASSAGGDKVSAAAAVGGGGGSGTGTDGWALGATAACWKALETSWSEEVFIPELAPRFWRLSLQITSRLGTYLKSMLESFTLGEEDTSQDDAALRFASAAIVDLDRLRLKVGELEVVRTLQLQEPLSLPITSYSEVVLQIITRRCVDPLKLIRSIASQFRASPSPSSAATTGSKTASSAAPAPSYFIPQVLKPLHNLFDVQTRSKTGSGSTSSSNGSVLKEKYGTEWTLKVIEAVFANYASILSSVRKTEDLLRKHRKSKKVAGGLSSFFSSGASSNAEDGGAEKEEERFRNQMRVDIHALRDDVLSLEVKGVEEDEIERMESWKELVDVVNRPAE</sequence>
<organism evidence="13 14">
    <name type="scientific">Kwoniella heveanensis BCC8398</name>
    <dbReference type="NCBI Taxonomy" id="1296120"/>
    <lineage>
        <taxon>Eukaryota</taxon>
        <taxon>Fungi</taxon>
        <taxon>Dikarya</taxon>
        <taxon>Basidiomycota</taxon>
        <taxon>Agaricomycotina</taxon>
        <taxon>Tremellomycetes</taxon>
        <taxon>Tremellales</taxon>
        <taxon>Cryptococcaceae</taxon>
        <taxon>Kwoniella</taxon>
    </lineage>
</organism>
<evidence type="ECO:0000256" key="9">
    <source>
        <dbReference type="SAM" id="Coils"/>
    </source>
</evidence>
<comment type="subcellular location">
    <subcellularLocation>
        <location evidence="1">Golgi apparatus membrane</location>
        <topology evidence="1">Peripheral membrane protein</topology>
    </subcellularLocation>
</comment>
<evidence type="ECO:0000256" key="6">
    <source>
        <dbReference type="ARBA" id="ARBA00023034"/>
    </source>
</evidence>
<evidence type="ECO:0000259" key="12">
    <source>
        <dbReference type="Pfam" id="PF12022"/>
    </source>
</evidence>
<dbReference type="AlphaFoldDB" id="A0A1B9H435"/>
<dbReference type="GO" id="GO:0015031">
    <property type="term" value="P:protein transport"/>
    <property type="evidence" value="ECO:0007669"/>
    <property type="project" value="UniProtKB-KW"/>
</dbReference>
<evidence type="ECO:0000256" key="3">
    <source>
        <dbReference type="ARBA" id="ARBA00020977"/>
    </source>
</evidence>
<reference evidence="13 14" key="1">
    <citation type="submission" date="2013-07" db="EMBL/GenBank/DDBJ databases">
        <title>The Genome Sequence of Cryptococcus heveanensis BCC8398.</title>
        <authorList>
            <consortium name="The Broad Institute Genome Sequencing Platform"/>
            <person name="Cuomo C."/>
            <person name="Litvintseva A."/>
            <person name="Chen Y."/>
            <person name="Heitman J."/>
            <person name="Sun S."/>
            <person name="Springer D."/>
            <person name="Dromer F."/>
            <person name="Young S.K."/>
            <person name="Zeng Q."/>
            <person name="Gargeya S."/>
            <person name="Fitzgerald M."/>
            <person name="Abouelleil A."/>
            <person name="Alvarado L."/>
            <person name="Berlin A.M."/>
            <person name="Chapman S.B."/>
            <person name="Dewar J."/>
            <person name="Goldberg J."/>
            <person name="Griggs A."/>
            <person name="Gujja S."/>
            <person name="Hansen M."/>
            <person name="Howarth C."/>
            <person name="Imamovic A."/>
            <person name="Larimer J."/>
            <person name="McCowan C."/>
            <person name="Murphy C."/>
            <person name="Pearson M."/>
            <person name="Priest M."/>
            <person name="Roberts A."/>
            <person name="Saif S."/>
            <person name="Shea T."/>
            <person name="Sykes S."/>
            <person name="Wortman J."/>
            <person name="Nusbaum C."/>
            <person name="Birren B."/>
        </authorList>
    </citation>
    <scope>NUCLEOTIDE SEQUENCE [LARGE SCALE GENOMIC DNA]</scope>
    <source>
        <strain evidence="13 14">BCC8398</strain>
    </source>
</reference>
<dbReference type="Pfam" id="PF12022">
    <property type="entry name" value="COG2_C"/>
    <property type="match status" value="1"/>
</dbReference>
<dbReference type="PANTHER" id="PTHR12961:SF0">
    <property type="entry name" value="CONSERVED OLIGOMERIC GOLGI COMPLEX SUBUNIT 2"/>
    <property type="match status" value="1"/>
</dbReference>
<evidence type="ECO:0000313" key="14">
    <source>
        <dbReference type="Proteomes" id="UP000092666"/>
    </source>
</evidence>
<dbReference type="GO" id="GO:0006891">
    <property type="term" value="P:intra-Golgi vesicle-mediated transport"/>
    <property type="evidence" value="ECO:0007669"/>
    <property type="project" value="TreeGrafter"/>
</dbReference>
<evidence type="ECO:0000259" key="11">
    <source>
        <dbReference type="Pfam" id="PF06148"/>
    </source>
</evidence>
<name>A0A1B9H435_9TREE</name>
<dbReference type="OrthoDB" id="332281at2759"/>
<dbReference type="GO" id="GO:0000139">
    <property type="term" value="C:Golgi membrane"/>
    <property type="evidence" value="ECO:0007669"/>
    <property type="project" value="UniProtKB-SubCell"/>
</dbReference>
<dbReference type="Proteomes" id="UP000092666">
    <property type="component" value="Unassembled WGS sequence"/>
</dbReference>
<keyword evidence="6" id="KW-0333">Golgi apparatus</keyword>
<keyword evidence="4" id="KW-0813">Transport</keyword>
<keyword evidence="7" id="KW-0472">Membrane</keyword>